<dbReference type="FunFam" id="3.40.1190.20:FF:000023">
    <property type="entry name" value="ATP-dependent (S)-NAD(P)H-hydrate dehydratase"/>
    <property type="match status" value="1"/>
</dbReference>
<keyword evidence="2 8" id="KW-0547">Nucleotide-binding</keyword>
<reference evidence="10" key="1">
    <citation type="submission" date="2021-01" db="EMBL/GenBank/DDBJ databases">
        <authorList>
            <person name="Corre E."/>
            <person name="Pelletier E."/>
            <person name="Niang G."/>
            <person name="Scheremetjew M."/>
            <person name="Finn R."/>
            <person name="Kale V."/>
            <person name="Holt S."/>
            <person name="Cochrane G."/>
            <person name="Meng A."/>
            <person name="Brown T."/>
            <person name="Cohen L."/>
        </authorList>
    </citation>
    <scope>NUCLEOTIDE SEQUENCE</scope>
    <source>
        <strain evidence="10">DIVA3 518/3/11/1/6</strain>
    </source>
</reference>
<keyword evidence="4" id="KW-0521">NADP</keyword>
<feature type="binding site" evidence="8">
    <location>
        <begin position="199"/>
        <end position="203"/>
    </location>
    <ligand>
        <name>ATP</name>
        <dbReference type="ChEBI" id="CHEBI:30616"/>
    </ligand>
</feature>
<feature type="domain" description="YjeF C-terminal" evidence="9">
    <location>
        <begin position="10"/>
        <end position="302"/>
    </location>
</feature>
<dbReference type="HAMAP" id="MF_01965">
    <property type="entry name" value="NADHX_dehydratase"/>
    <property type="match status" value="1"/>
</dbReference>
<evidence type="ECO:0000313" key="10">
    <source>
        <dbReference type="EMBL" id="CAE2208292.1"/>
    </source>
</evidence>
<keyword evidence="6 8" id="KW-0456">Lyase</keyword>
<dbReference type="GO" id="GO:0046496">
    <property type="term" value="P:nicotinamide nucleotide metabolic process"/>
    <property type="evidence" value="ECO:0007669"/>
    <property type="project" value="UniProtKB-UniRule"/>
</dbReference>
<feature type="binding site" evidence="8">
    <location>
        <position position="117"/>
    </location>
    <ligand>
        <name>(6S)-NADPHX</name>
        <dbReference type="ChEBI" id="CHEBI:64076"/>
    </ligand>
</feature>
<dbReference type="GO" id="GO:0005524">
    <property type="term" value="F:ATP binding"/>
    <property type="evidence" value="ECO:0007669"/>
    <property type="project" value="UniProtKB-KW"/>
</dbReference>
<feature type="binding site" evidence="8">
    <location>
        <position position="228"/>
    </location>
    <ligand>
        <name>(6S)-NADPHX</name>
        <dbReference type="ChEBI" id="CHEBI:64076"/>
    </ligand>
</feature>
<evidence type="ECO:0000256" key="5">
    <source>
        <dbReference type="ARBA" id="ARBA00023027"/>
    </source>
</evidence>
<evidence type="ECO:0000256" key="4">
    <source>
        <dbReference type="ARBA" id="ARBA00022857"/>
    </source>
</evidence>
<evidence type="ECO:0000256" key="7">
    <source>
        <dbReference type="ARBA" id="ARBA00047472"/>
    </source>
</evidence>
<dbReference type="NCBIfam" id="TIGR00196">
    <property type="entry name" value="yjeF_cterm"/>
    <property type="match status" value="1"/>
</dbReference>
<comment type="catalytic activity">
    <reaction evidence="8">
        <text>(6S)-NADHX + ATP = ADP + phosphate + NADH + H(+)</text>
        <dbReference type="Rhea" id="RHEA:19017"/>
        <dbReference type="ChEBI" id="CHEBI:15378"/>
        <dbReference type="ChEBI" id="CHEBI:30616"/>
        <dbReference type="ChEBI" id="CHEBI:43474"/>
        <dbReference type="ChEBI" id="CHEBI:57945"/>
        <dbReference type="ChEBI" id="CHEBI:64074"/>
        <dbReference type="ChEBI" id="CHEBI:456216"/>
        <dbReference type="EC" id="4.2.1.93"/>
    </reaction>
</comment>
<evidence type="ECO:0000259" key="9">
    <source>
        <dbReference type="PROSITE" id="PS51383"/>
    </source>
</evidence>
<dbReference type="Pfam" id="PF01256">
    <property type="entry name" value="Carb_kinase"/>
    <property type="match status" value="1"/>
</dbReference>
<dbReference type="Gene3D" id="3.40.1190.20">
    <property type="match status" value="1"/>
</dbReference>
<evidence type="ECO:0000256" key="6">
    <source>
        <dbReference type="ARBA" id="ARBA00023239"/>
    </source>
</evidence>
<accession>A0A7S4HSX5</accession>
<evidence type="ECO:0000256" key="3">
    <source>
        <dbReference type="ARBA" id="ARBA00022840"/>
    </source>
</evidence>
<evidence type="ECO:0000256" key="1">
    <source>
        <dbReference type="ARBA" id="ARBA00022553"/>
    </source>
</evidence>
<feature type="binding site" evidence="8">
    <location>
        <begin position="218"/>
        <end position="227"/>
    </location>
    <ligand>
        <name>ATP</name>
        <dbReference type="ChEBI" id="CHEBI:30616"/>
    </ligand>
</feature>
<keyword evidence="1 8" id="KW-0597">Phosphoprotein</keyword>
<dbReference type="InterPro" id="IPR000631">
    <property type="entry name" value="CARKD"/>
</dbReference>
<proteinExistence type="inferred from homology"/>
<keyword evidence="3 8" id="KW-0067">ATP-binding</keyword>
<keyword evidence="5 8" id="KW-0520">NAD</keyword>
<comment type="cofactor">
    <cofactor evidence="8">
        <name>Mg(2+)</name>
        <dbReference type="ChEBI" id="CHEBI:18420"/>
    </cofactor>
</comment>
<name>A0A7S4HSX5_9EUKA</name>
<comment type="function">
    <text evidence="8">Catalyzes the dehydration of the S-form of NAD(P)HX at the expense of ATP, which is converted to ADP. Together with NAD(P)HX epimerase, which catalyzes the epimerization of the S- and R-forms, the enzyme allows the repair of both epimers of NAD(P)HX, a damaged form of NAD(P)H that is a result of enzymatic or heat-dependent hydration.</text>
</comment>
<dbReference type="PANTHER" id="PTHR12592">
    <property type="entry name" value="ATP-DEPENDENT (S)-NAD(P)H-HYDRATE DEHYDRATASE FAMILY MEMBER"/>
    <property type="match status" value="1"/>
</dbReference>
<gene>
    <name evidence="10" type="ORF">VSP0166_LOCUS4182</name>
</gene>
<organism evidence="10">
    <name type="scientific">Vannella robusta</name>
    <dbReference type="NCBI Taxonomy" id="1487602"/>
    <lineage>
        <taxon>Eukaryota</taxon>
        <taxon>Amoebozoa</taxon>
        <taxon>Discosea</taxon>
        <taxon>Flabellinia</taxon>
        <taxon>Vannellidae</taxon>
        <taxon>Vannella</taxon>
    </lineage>
</organism>
<dbReference type="PROSITE" id="PS51383">
    <property type="entry name" value="YJEF_C_3"/>
    <property type="match status" value="1"/>
</dbReference>
<dbReference type="GO" id="GO:0047453">
    <property type="term" value="F:ATP-dependent NAD(P)H-hydrate dehydratase activity"/>
    <property type="evidence" value="ECO:0007669"/>
    <property type="project" value="UniProtKB-UniRule"/>
</dbReference>
<comment type="catalytic activity">
    <reaction evidence="7 8">
        <text>(6S)-NADPHX + ATP = ADP + phosphate + NADPH + H(+)</text>
        <dbReference type="Rhea" id="RHEA:32231"/>
        <dbReference type="ChEBI" id="CHEBI:15378"/>
        <dbReference type="ChEBI" id="CHEBI:30616"/>
        <dbReference type="ChEBI" id="CHEBI:43474"/>
        <dbReference type="ChEBI" id="CHEBI:57783"/>
        <dbReference type="ChEBI" id="CHEBI:64076"/>
        <dbReference type="ChEBI" id="CHEBI:456216"/>
        <dbReference type="EC" id="4.2.1.93"/>
    </reaction>
</comment>
<dbReference type="EC" id="4.2.1.93" evidence="8"/>
<protein>
    <recommendedName>
        <fullName evidence="8">ATP-dependent (S)-NAD(P)H-hydrate dehydratase</fullName>
        <ecNumber evidence="8">4.2.1.93</ecNumber>
    </recommendedName>
    <alternativeName>
        <fullName evidence="8">ATP-dependent NAD(P)HX dehydratase</fullName>
    </alternativeName>
</protein>
<dbReference type="SUPFAM" id="SSF53613">
    <property type="entry name" value="Ribokinase-like"/>
    <property type="match status" value="1"/>
</dbReference>
<comment type="similarity">
    <text evidence="8">Belongs to the NnrD/CARKD family.</text>
</comment>
<dbReference type="InterPro" id="IPR029056">
    <property type="entry name" value="Ribokinase-like"/>
</dbReference>
<dbReference type="AlphaFoldDB" id="A0A7S4HSX5"/>
<dbReference type="GO" id="GO:0110051">
    <property type="term" value="P:metabolite repair"/>
    <property type="evidence" value="ECO:0007669"/>
    <property type="project" value="TreeGrafter"/>
</dbReference>
<evidence type="ECO:0000256" key="8">
    <source>
        <dbReference type="HAMAP-Rule" id="MF_03157"/>
    </source>
</evidence>
<evidence type="ECO:0000256" key="2">
    <source>
        <dbReference type="ARBA" id="ARBA00022741"/>
    </source>
</evidence>
<feature type="binding site" evidence="8">
    <location>
        <begin position="170"/>
        <end position="176"/>
    </location>
    <ligand>
        <name>(6S)-NADPHX</name>
        <dbReference type="ChEBI" id="CHEBI:64076"/>
    </ligand>
</feature>
<dbReference type="CDD" id="cd01171">
    <property type="entry name" value="YXKO-related"/>
    <property type="match status" value="1"/>
</dbReference>
<dbReference type="PANTHER" id="PTHR12592:SF0">
    <property type="entry name" value="ATP-DEPENDENT (S)-NAD(P)H-HYDRATE DEHYDRATASE"/>
    <property type="match status" value="1"/>
</dbReference>
<sequence length="317" mass="34806">MPRVAVSDLLSCLHRGVIPRLTHDLHKGQGGKIGVVGGSFEYTGAPYYSAYSALKVGADLAFIFCTEAASVPIKSYSPELIVHPVLASNDSSISCKKSVEKVSEHLERISALLIGPGLGRDECVMDVASGIIEKSKEYDIPLILDGDALWLLSKNKELIKGHKNCVLLPNVVEFKRLQSSENQTVADLAEELGALIVEKGKEDKIAIGEYVAICATENSARRCGGQGDLLAGSMAVFMSWAHKYIQSQDHMNEDKAKKIKLSAAYGACSLTRECNQRTFQKFHRGMTTVEMIQEIPQTFYELHDKQIEQEDAENSDK</sequence>
<dbReference type="EMBL" id="HBKP01005843">
    <property type="protein sequence ID" value="CAE2208292.1"/>
    <property type="molecule type" value="Transcribed_RNA"/>
</dbReference>